<protein>
    <submittedName>
        <fullName evidence="2">Amidohydrolase family protein</fullName>
    </submittedName>
</protein>
<dbReference type="PANTHER" id="PTHR43794:SF5">
    <property type="entry name" value="CHLOROHYDROLASE FAMILY PROTEIN"/>
    <property type="match status" value="1"/>
</dbReference>
<evidence type="ECO:0000259" key="1">
    <source>
        <dbReference type="Pfam" id="PF01979"/>
    </source>
</evidence>
<dbReference type="KEGG" id="mefw:F1737_04200"/>
<evidence type="ECO:0000313" key="3">
    <source>
        <dbReference type="Proteomes" id="UP001301797"/>
    </source>
</evidence>
<dbReference type="InterPro" id="IPR032466">
    <property type="entry name" value="Metal_Hydrolase"/>
</dbReference>
<proteinExistence type="predicted"/>
<dbReference type="InterPro" id="IPR006680">
    <property type="entry name" value="Amidohydro-rel"/>
</dbReference>
<dbReference type="Gene3D" id="3.20.20.140">
    <property type="entry name" value="Metal-dependent hydrolases"/>
    <property type="match status" value="1"/>
</dbReference>
<gene>
    <name evidence="2" type="ORF">F1737_04200</name>
</gene>
<sequence length="348" mass="38273">MLKEEKISGRAFIGSDFDLLDVEITLENGIVTDIEESLNVSERWIVPGFFNAHTHLADTIAMDMEAPGNLSELVAPPNGLKHRLLREAHPSAIIDGMVSSILYMQNSGVFGFCDFREGGIEGVNLLKNALSKTGSAGVILGRDGGESYADGIGVSSTKEGGDVIQRAIETKKRGQIVAFHAGEKDSRDVDSALDAEPDMLVHCTHATDSQLKRIADMDVSIVVCPRSNWRLGVSWSSANPPIKKMLDYGCNVLLGTDNVMFVQPDMFSEMSFASYAYDIAPIDLLKMATKGSSFFNKPFYIEKGKPASFFTILPSCSNMRFSHSVQKTITNRMNKGDIERIYFKHIEK</sequence>
<dbReference type="GO" id="GO:0016787">
    <property type="term" value="F:hydrolase activity"/>
    <property type="evidence" value="ECO:0007669"/>
    <property type="project" value="InterPro"/>
</dbReference>
<dbReference type="InterPro" id="IPR050287">
    <property type="entry name" value="MTA/SAH_deaminase"/>
</dbReference>
<evidence type="ECO:0000313" key="2">
    <source>
        <dbReference type="EMBL" id="WOF15957.1"/>
    </source>
</evidence>
<name>A0AA97FBS3_9EURY</name>
<dbReference type="Pfam" id="PF01979">
    <property type="entry name" value="Amidohydro_1"/>
    <property type="match status" value="1"/>
</dbReference>
<dbReference type="SUPFAM" id="SSF51556">
    <property type="entry name" value="Metallo-dependent hydrolases"/>
    <property type="match status" value="1"/>
</dbReference>
<dbReference type="GeneID" id="85229341"/>
<organism evidence="2 3">
    <name type="scientific">Methanochimaera problematica</name>
    <dbReference type="NCBI Taxonomy" id="2609417"/>
    <lineage>
        <taxon>Archaea</taxon>
        <taxon>Methanobacteriati</taxon>
        <taxon>Methanobacteriota</taxon>
        <taxon>Stenosarchaea group</taxon>
        <taxon>Methanomicrobia</taxon>
        <taxon>Methanomicrobiales</taxon>
        <taxon>Methanomicrobiaceae</taxon>
        <taxon>Methanochimaera</taxon>
    </lineage>
</organism>
<dbReference type="AlphaFoldDB" id="A0AA97FBS3"/>
<keyword evidence="3" id="KW-1185">Reference proteome</keyword>
<dbReference type="PANTHER" id="PTHR43794">
    <property type="entry name" value="AMINOHYDROLASE SSNA-RELATED"/>
    <property type="match status" value="1"/>
</dbReference>
<reference evidence="2 3" key="1">
    <citation type="submission" date="2019-09" db="EMBL/GenBank/DDBJ databases">
        <title>The complete genome of Methanoplanus sp. FWC-SCC4.</title>
        <authorList>
            <person name="Chen S.-C."/>
            <person name="Zhou Y.-Z."/>
            <person name="Lai M.-C."/>
        </authorList>
    </citation>
    <scope>NUCLEOTIDE SEQUENCE [LARGE SCALE GENOMIC DNA]</scope>
    <source>
        <strain evidence="2 3">FWC-SCC4</strain>
    </source>
</reference>
<accession>A0AA97FBS3</accession>
<dbReference type="EMBL" id="CP043875">
    <property type="protein sequence ID" value="WOF15957.1"/>
    <property type="molecule type" value="Genomic_DNA"/>
</dbReference>
<dbReference type="Proteomes" id="UP001301797">
    <property type="component" value="Chromosome"/>
</dbReference>
<feature type="domain" description="Amidohydrolase-related" evidence="1">
    <location>
        <begin position="174"/>
        <end position="330"/>
    </location>
</feature>
<dbReference type="RefSeq" id="WP_317137866.1">
    <property type="nucleotide sequence ID" value="NZ_CP043875.1"/>
</dbReference>